<keyword evidence="3" id="KW-1185">Reference proteome</keyword>
<dbReference type="AlphaFoldDB" id="A0A0F7RVF3"/>
<dbReference type="EMBL" id="LK056665">
    <property type="protein sequence ID" value="CDS82407.1"/>
    <property type="molecule type" value="Genomic_DNA"/>
</dbReference>
<dbReference type="Proteomes" id="UP000242770">
    <property type="component" value="Unassembled WGS sequence"/>
</dbReference>
<evidence type="ECO:0000313" key="1">
    <source>
        <dbReference type="EMBL" id="CDS00891.1"/>
    </source>
</evidence>
<reference evidence="1" key="3">
    <citation type="submission" date="2014-06" db="EMBL/GenBank/DDBJ databases">
        <authorList>
            <person name="Berkman J.Paul."/>
        </authorList>
    </citation>
    <scope>NUCLEOTIDE SEQUENCE [LARGE SCALE GENOMIC DNA]</scope>
</reference>
<evidence type="ECO:0000313" key="3">
    <source>
        <dbReference type="Proteomes" id="UP000242770"/>
    </source>
</evidence>
<reference evidence="3" key="1">
    <citation type="submission" date="2014-06" db="EMBL/GenBank/DDBJ databases">
        <authorList>
            <person name="Berkman P.J."/>
        </authorList>
    </citation>
    <scope>NUCLEOTIDE SEQUENCE [LARGE SCALE GENOMIC DNA]</scope>
</reference>
<dbReference type="OrthoDB" id="10317391at2759"/>
<reference evidence="2" key="2">
    <citation type="submission" date="2014-06" db="EMBL/GenBank/DDBJ databases">
        <authorList>
            <person name="Ju J."/>
            <person name="Zhang J."/>
        </authorList>
    </citation>
    <scope>NUCLEOTIDE SEQUENCE</scope>
    <source>
        <strain evidence="2">SscI8</strain>
    </source>
</reference>
<gene>
    <name evidence="1" type="primary">SSCI53760.1</name>
    <name evidence="2" type="ORF">SPSC_03226</name>
</gene>
<dbReference type="EMBL" id="CCFA01003203">
    <property type="protein sequence ID" value="CDS00891.1"/>
    <property type="molecule type" value="Genomic_DNA"/>
</dbReference>
<protein>
    <submittedName>
        <fullName evidence="1">Uncharacterized protein</fullName>
    </submittedName>
</protein>
<proteinExistence type="predicted"/>
<evidence type="ECO:0000313" key="2">
    <source>
        <dbReference type="EMBL" id="CDS82407.1"/>
    </source>
</evidence>
<accession>A0A0F7RVF3</accession>
<organism evidence="1 3">
    <name type="scientific">Sporisorium scitamineum</name>
    <dbReference type="NCBI Taxonomy" id="49012"/>
    <lineage>
        <taxon>Eukaryota</taxon>
        <taxon>Fungi</taxon>
        <taxon>Dikarya</taxon>
        <taxon>Basidiomycota</taxon>
        <taxon>Ustilaginomycotina</taxon>
        <taxon>Ustilaginomycetes</taxon>
        <taxon>Ustilaginales</taxon>
        <taxon>Ustilaginaceae</taxon>
        <taxon>Sporisorium</taxon>
    </lineage>
</organism>
<sequence>MTTPLRIGETYFSNTLHKAALEDPTEAVRILSRMAATSHEKNIHPCTVAITQEDATPEDAQDVEVLAIPFLEAVDLQVAFIDTYLVDRLLDDINTNQSGFRMHGYPSVYWIME</sequence>
<name>A0A0F7RVF3_9BASI</name>